<dbReference type="InterPro" id="IPR002734">
    <property type="entry name" value="RibDG_C"/>
</dbReference>
<keyword evidence="6 15" id="KW-0686">Riboflavin biosynthesis</keyword>
<dbReference type="InterPro" id="IPR050765">
    <property type="entry name" value="Riboflavin_Biosynth_HTPR"/>
</dbReference>
<feature type="binding site" evidence="17">
    <location>
        <position position="184"/>
    </location>
    <ligand>
        <name>substrate</name>
    </ligand>
</feature>
<dbReference type="Pfam" id="PF00383">
    <property type="entry name" value="dCMP_cyt_deam_1"/>
    <property type="match status" value="1"/>
</dbReference>
<dbReference type="AlphaFoldDB" id="A0A1I0MXS0"/>
<dbReference type="GO" id="GO:0009231">
    <property type="term" value="P:riboflavin biosynthetic process"/>
    <property type="evidence" value="ECO:0007669"/>
    <property type="project" value="UniProtKB-UniPathway"/>
</dbReference>
<dbReference type="PIRSF" id="PIRSF006769">
    <property type="entry name" value="RibD"/>
    <property type="match status" value="1"/>
</dbReference>
<evidence type="ECO:0000256" key="4">
    <source>
        <dbReference type="ARBA" id="ARBA00005259"/>
    </source>
</evidence>
<sequence>MDHEKYMKIAIDEAEKGRGWTNPNPIVGAVIVKDGQIISKGYHKRYGDLHAERNAINECKENLEGATLYVTLEPCCHYGKTPPCTDAIIENKIGTVVIGSNDPNPLVAGKGIELLREHGIKVISEVLKAECDSINEIFFHYIITKTPYVVMKYAMTADGKIATYTGASKWITGEKAREHVHQSRHHYAAIMVGIQTVIEDNPMLNCRRMSSSSNKNEEIISNNPIRIICDTNLRTPLNSNCIKTANYIETMIATSCNDVKIQKPYIESGCKIICVEKKGDHINLEQLMQRLGELKIDSILLEGGADLNFSALQAGIVNKVQAYIAPKIFGGKASKTPVGGVGVEIPDEAVLLKNQKITLLENDILIEWEVDNVYRNR</sequence>
<evidence type="ECO:0000256" key="7">
    <source>
        <dbReference type="ARBA" id="ARBA00022723"/>
    </source>
</evidence>
<feature type="binding site" evidence="17">
    <location>
        <position position="196"/>
    </location>
    <ligand>
        <name>NADP(+)</name>
        <dbReference type="ChEBI" id="CHEBI:58349"/>
    </ligand>
</feature>
<dbReference type="GO" id="GO:0008703">
    <property type="term" value="F:5-amino-6-(5-phosphoribosylamino)uracil reductase activity"/>
    <property type="evidence" value="ECO:0007669"/>
    <property type="project" value="UniProtKB-EC"/>
</dbReference>
<feature type="binding site" evidence="17">
    <location>
        <position position="302"/>
    </location>
    <ligand>
        <name>substrate</name>
    </ligand>
</feature>
<feature type="binding site" evidence="17">
    <location>
        <position position="168"/>
    </location>
    <ligand>
        <name>substrate</name>
    </ligand>
</feature>
<dbReference type="UniPathway" id="UPA00275">
    <property type="reaction ID" value="UER00401"/>
</dbReference>
<dbReference type="InterPro" id="IPR004794">
    <property type="entry name" value="Eubact_RibD"/>
</dbReference>
<evidence type="ECO:0000313" key="21">
    <source>
        <dbReference type="Proteomes" id="UP000199701"/>
    </source>
</evidence>
<comment type="similarity">
    <text evidence="4 15">In the N-terminal section; belongs to the cytidine and deoxycytidylate deaminase family.</text>
</comment>
<evidence type="ECO:0000259" key="19">
    <source>
        <dbReference type="PROSITE" id="PS51747"/>
    </source>
</evidence>
<comment type="catalytic activity">
    <reaction evidence="13 15">
        <text>5-amino-6-(5-phospho-D-ribitylamino)uracil + NADP(+) = 5-amino-6-(5-phospho-D-ribosylamino)uracil + NADPH + H(+)</text>
        <dbReference type="Rhea" id="RHEA:17845"/>
        <dbReference type="ChEBI" id="CHEBI:15378"/>
        <dbReference type="ChEBI" id="CHEBI:57783"/>
        <dbReference type="ChEBI" id="CHEBI:58349"/>
        <dbReference type="ChEBI" id="CHEBI:58421"/>
        <dbReference type="ChEBI" id="CHEBI:58453"/>
        <dbReference type="EC" id="1.1.1.193"/>
    </reaction>
</comment>
<comment type="function">
    <text evidence="1 15">Converts 2,5-diamino-6-(ribosylamino)-4(3h)-pyrimidinone 5'-phosphate into 5-amino-6-(ribosylamino)-2,4(1h,3h)-pyrimidinedione 5'-phosphate.</text>
</comment>
<dbReference type="FunFam" id="3.40.140.10:FF:000025">
    <property type="entry name" value="Riboflavin biosynthesis protein RibD"/>
    <property type="match status" value="1"/>
</dbReference>
<keyword evidence="11 15" id="KW-0560">Oxidoreductase</keyword>
<keyword evidence="10 15" id="KW-0521">NADP</keyword>
<evidence type="ECO:0000256" key="13">
    <source>
        <dbReference type="ARBA" id="ARBA00049861"/>
    </source>
</evidence>
<feature type="binding site" evidence="17">
    <location>
        <position position="207"/>
    </location>
    <ligand>
        <name>substrate</name>
    </ligand>
</feature>
<feature type="binding site" evidence="17">
    <location>
        <position position="154"/>
    </location>
    <ligand>
        <name>NADP(+)</name>
        <dbReference type="ChEBI" id="CHEBI:58349"/>
    </ligand>
</feature>
<evidence type="ECO:0000256" key="8">
    <source>
        <dbReference type="ARBA" id="ARBA00022801"/>
    </source>
</evidence>
<gene>
    <name evidence="20" type="ORF">SAMN05421659_102190</name>
</gene>
<dbReference type="OrthoDB" id="9800865at2"/>
<feature type="binding site" evidence="17">
    <location>
        <position position="231"/>
    </location>
    <ligand>
        <name>NADP(+)</name>
        <dbReference type="ChEBI" id="CHEBI:58349"/>
    </ligand>
</feature>
<comment type="similarity">
    <text evidence="5 15">In the C-terminal section; belongs to the HTP reductase family.</text>
</comment>
<feature type="binding site" evidence="17">
    <location>
        <position position="200"/>
    </location>
    <ligand>
        <name>NADP(+)</name>
        <dbReference type="ChEBI" id="CHEBI:58349"/>
    </ligand>
</feature>
<dbReference type="Proteomes" id="UP000199701">
    <property type="component" value="Unassembled WGS sequence"/>
</dbReference>
<evidence type="ECO:0000256" key="11">
    <source>
        <dbReference type="ARBA" id="ARBA00023002"/>
    </source>
</evidence>
<evidence type="ECO:0000256" key="1">
    <source>
        <dbReference type="ARBA" id="ARBA00002151"/>
    </source>
</evidence>
<comment type="pathway">
    <text evidence="2 15">Cofactor biosynthesis; riboflavin biosynthesis; 5-amino-6-(D-ribitylamino)uracil from GTP: step 2/4.</text>
</comment>
<dbReference type="GO" id="GO:0008835">
    <property type="term" value="F:diaminohydroxyphosphoribosylaminopyrimidine deaminase activity"/>
    <property type="evidence" value="ECO:0007669"/>
    <property type="project" value="UniProtKB-EC"/>
</dbReference>
<evidence type="ECO:0000256" key="17">
    <source>
        <dbReference type="PIRSR" id="PIRSR006769-2"/>
    </source>
</evidence>
<feature type="binding site" evidence="17">
    <location>
        <position position="170"/>
    </location>
    <ligand>
        <name>NADP(+)</name>
        <dbReference type="ChEBI" id="CHEBI:58349"/>
    </ligand>
</feature>
<organism evidence="20 21">
    <name type="scientific">[Clostridium] fimetarium</name>
    <dbReference type="NCBI Taxonomy" id="99656"/>
    <lineage>
        <taxon>Bacteria</taxon>
        <taxon>Bacillati</taxon>
        <taxon>Bacillota</taxon>
        <taxon>Clostridia</taxon>
        <taxon>Lachnospirales</taxon>
        <taxon>Lachnospiraceae</taxon>
    </lineage>
</organism>
<dbReference type="InterPro" id="IPR002125">
    <property type="entry name" value="CMP_dCMP_dom"/>
</dbReference>
<evidence type="ECO:0000256" key="16">
    <source>
        <dbReference type="PIRSR" id="PIRSR006769-1"/>
    </source>
</evidence>
<protein>
    <recommendedName>
        <fullName evidence="15">Riboflavin biosynthesis protein RibD</fullName>
    </recommendedName>
    <domain>
        <recommendedName>
            <fullName evidence="15">Diaminohydroxyphosphoribosylaminopyrimidine deaminase</fullName>
            <shortName evidence="15">DRAP deaminase</shortName>
            <ecNumber evidence="15">3.5.4.26</ecNumber>
        </recommendedName>
        <alternativeName>
            <fullName evidence="15">Riboflavin-specific deaminase</fullName>
        </alternativeName>
    </domain>
    <domain>
        <recommendedName>
            <fullName evidence="15">5-amino-6-(5-phosphoribosylamino)uracil reductase</fullName>
            <ecNumber evidence="15">1.1.1.193</ecNumber>
        </recommendedName>
        <alternativeName>
            <fullName evidence="15">HTP reductase</fullName>
        </alternativeName>
    </domain>
</protein>
<feature type="binding site" evidence="18">
    <location>
        <position position="84"/>
    </location>
    <ligand>
        <name>Zn(2+)</name>
        <dbReference type="ChEBI" id="CHEBI:29105"/>
        <note>catalytic</note>
    </ligand>
</feature>
<keyword evidence="21" id="KW-1185">Reference proteome</keyword>
<dbReference type="CDD" id="cd01284">
    <property type="entry name" value="Riboflavin_deaminase-reductase"/>
    <property type="match status" value="1"/>
</dbReference>
<evidence type="ECO:0000256" key="15">
    <source>
        <dbReference type="PIRNR" id="PIRNR006769"/>
    </source>
</evidence>
<feature type="domain" description="CMP/dCMP-type deaminase" evidence="19">
    <location>
        <begin position="1"/>
        <end position="123"/>
    </location>
</feature>
<dbReference type="SUPFAM" id="SSF53597">
    <property type="entry name" value="Dihydrofolate reductase-like"/>
    <property type="match status" value="1"/>
</dbReference>
<dbReference type="GO" id="GO:0050661">
    <property type="term" value="F:NADP binding"/>
    <property type="evidence" value="ECO:0007669"/>
    <property type="project" value="InterPro"/>
</dbReference>
<reference evidence="20 21" key="1">
    <citation type="submission" date="2016-10" db="EMBL/GenBank/DDBJ databases">
        <authorList>
            <person name="de Groot N.N."/>
        </authorList>
    </citation>
    <scope>NUCLEOTIDE SEQUENCE [LARGE SCALE GENOMIC DNA]</scope>
    <source>
        <strain evidence="20 21">DSM 9179</strain>
    </source>
</reference>
<keyword evidence="7 15" id="KW-0479">Metal-binding</keyword>
<evidence type="ECO:0000256" key="9">
    <source>
        <dbReference type="ARBA" id="ARBA00022833"/>
    </source>
</evidence>
<feature type="binding site" evidence="17">
    <location>
        <position position="204"/>
    </location>
    <ligand>
        <name>substrate</name>
    </ligand>
</feature>
<evidence type="ECO:0000313" key="20">
    <source>
        <dbReference type="EMBL" id="SEV92882.1"/>
    </source>
</evidence>
<evidence type="ECO:0000256" key="10">
    <source>
        <dbReference type="ARBA" id="ARBA00022857"/>
    </source>
</evidence>
<dbReference type="Gene3D" id="3.40.140.10">
    <property type="entry name" value="Cytidine Deaminase, domain 2"/>
    <property type="match status" value="1"/>
</dbReference>
<keyword evidence="8 15" id="KW-0378">Hydrolase</keyword>
<dbReference type="EC" id="3.5.4.26" evidence="15"/>
<evidence type="ECO:0000256" key="6">
    <source>
        <dbReference type="ARBA" id="ARBA00022619"/>
    </source>
</evidence>
<evidence type="ECO:0000256" key="18">
    <source>
        <dbReference type="PIRSR" id="PIRSR006769-3"/>
    </source>
</evidence>
<dbReference type="GO" id="GO:0008270">
    <property type="term" value="F:zinc ion binding"/>
    <property type="evidence" value="ECO:0007669"/>
    <property type="project" value="InterPro"/>
</dbReference>
<feature type="active site" description="Proton donor" evidence="16">
    <location>
        <position position="52"/>
    </location>
</feature>
<dbReference type="PROSITE" id="PS51747">
    <property type="entry name" value="CYT_DCMP_DEAMINASES_2"/>
    <property type="match status" value="1"/>
</dbReference>
<comment type="cofactor">
    <cofactor evidence="15 18">
        <name>Zn(2+)</name>
        <dbReference type="ChEBI" id="CHEBI:29105"/>
    </cofactor>
    <text evidence="15 18">Binds 1 zinc ion.</text>
</comment>
<proteinExistence type="inferred from homology"/>
<evidence type="ECO:0000256" key="5">
    <source>
        <dbReference type="ARBA" id="ARBA00007417"/>
    </source>
</evidence>
<dbReference type="SUPFAM" id="SSF53927">
    <property type="entry name" value="Cytidine deaminase-like"/>
    <property type="match status" value="1"/>
</dbReference>
<dbReference type="InterPro" id="IPR024072">
    <property type="entry name" value="DHFR-like_dom_sf"/>
</dbReference>
<dbReference type="Gene3D" id="3.40.430.10">
    <property type="entry name" value="Dihydrofolate Reductase, subunit A"/>
    <property type="match status" value="1"/>
</dbReference>
<comment type="pathway">
    <text evidence="3 15">Cofactor biosynthesis; riboflavin biosynthesis; 5-amino-6-(D-ribitylamino)uracil from GTP: step 3/4.</text>
</comment>
<evidence type="ECO:0000256" key="12">
    <source>
        <dbReference type="ARBA" id="ARBA00023268"/>
    </source>
</evidence>
<dbReference type="Pfam" id="PF01872">
    <property type="entry name" value="RibD_C"/>
    <property type="match status" value="1"/>
</dbReference>
<evidence type="ECO:0000256" key="2">
    <source>
        <dbReference type="ARBA" id="ARBA00004882"/>
    </source>
</evidence>
<evidence type="ECO:0000256" key="3">
    <source>
        <dbReference type="ARBA" id="ARBA00004910"/>
    </source>
</evidence>
<keyword evidence="12" id="KW-0511">Multifunctional enzyme</keyword>
<dbReference type="STRING" id="99656.SAMN05421659_102190"/>
<feature type="binding site" evidence="17">
    <location>
        <begin position="304"/>
        <end position="310"/>
    </location>
    <ligand>
        <name>NADP(+)</name>
        <dbReference type="ChEBI" id="CHEBI:58349"/>
    </ligand>
</feature>
<feature type="binding site" evidence="18">
    <location>
        <position position="75"/>
    </location>
    <ligand>
        <name>Zn(2+)</name>
        <dbReference type="ChEBI" id="CHEBI:29105"/>
        <note>catalytic</note>
    </ligand>
</feature>
<dbReference type="InterPro" id="IPR011549">
    <property type="entry name" value="RibD_C"/>
</dbReference>
<dbReference type="RefSeq" id="WP_092450574.1">
    <property type="nucleotide sequence ID" value="NZ_FOJI01000002.1"/>
</dbReference>
<dbReference type="InterPro" id="IPR016193">
    <property type="entry name" value="Cytidine_deaminase-like"/>
</dbReference>
<feature type="binding site" evidence="18">
    <location>
        <position position="50"/>
    </location>
    <ligand>
        <name>Zn(2+)</name>
        <dbReference type="ChEBI" id="CHEBI:29105"/>
        <note>catalytic</note>
    </ligand>
</feature>
<accession>A0A1I0MXS0</accession>
<name>A0A1I0MXS0_9FIRM</name>
<dbReference type="EC" id="1.1.1.193" evidence="15"/>
<dbReference type="InterPro" id="IPR016192">
    <property type="entry name" value="APOBEC/CMP_deaminase_Zn-bd"/>
</dbReference>
<dbReference type="PANTHER" id="PTHR38011">
    <property type="entry name" value="DIHYDROFOLATE REDUCTASE FAMILY PROTEIN (AFU_ORTHOLOGUE AFUA_8G06820)"/>
    <property type="match status" value="1"/>
</dbReference>
<dbReference type="NCBIfam" id="TIGR00326">
    <property type="entry name" value="eubact_ribD"/>
    <property type="match status" value="1"/>
</dbReference>
<comment type="catalytic activity">
    <reaction evidence="14 15">
        <text>2,5-diamino-6-hydroxy-4-(5-phosphoribosylamino)-pyrimidine + H2O + H(+) = 5-amino-6-(5-phospho-D-ribosylamino)uracil + NH4(+)</text>
        <dbReference type="Rhea" id="RHEA:21868"/>
        <dbReference type="ChEBI" id="CHEBI:15377"/>
        <dbReference type="ChEBI" id="CHEBI:15378"/>
        <dbReference type="ChEBI" id="CHEBI:28938"/>
        <dbReference type="ChEBI" id="CHEBI:58453"/>
        <dbReference type="ChEBI" id="CHEBI:58614"/>
        <dbReference type="EC" id="3.5.4.26"/>
    </reaction>
</comment>
<keyword evidence="9 15" id="KW-0862">Zinc</keyword>
<evidence type="ECO:0000256" key="14">
    <source>
        <dbReference type="ARBA" id="ARBA00049886"/>
    </source>
</evidence>
<dbReference type="PROSITE" id="PS00903">
    <property type="entry name" value="CYT_DCMP_DEAMINASES_1"/>
    <property type="match status" value="1"/>
</dbReference>
<dbReference type="EMBL" id="FOJI01000002">
    <property type="protein sequence ID" value="SEV92882.1"/>
    <property type="molecule type" value="Genomic_DNA"/>
</dbReference>
<dbReference type="NCBIfam" id="TIGR00227">
    <property type="entry name" value="ribD_Cterm"/>
    <property type="match status" value="1"/>
</dbReference>
<dbReference type="PANTHER" id="PTHR38011:SF7">
    <property type="entry name" value="2,5-DIAMINO-6-RIBOSYLAMINO-4(3H)-PYRIMIDINONE 5'-PHOSPHATE REDUCTASE"/>
    <property type="match status" value="1"/>
</dbReference>